<sequence>MATQTKIADIDRRDVRNEAVIHVNVANDFHTLNKSRPTFPTKNKPINHPIRSHQDLRQLFINLLSDRVYVNPQGADLGEEGEEELDEEDLMDEETLRQKEDPVKLKELAESPKKYEVIGTISDPERSAPEDVAAIIKDARNQDALLQELMKCGIVIYDITEDQSQVEEARWALKCWYHSGEKRLGSILRS</sequence>
<keyword evidence="3" id="KW-1185">Reference proteome</keyword>
<comment type="caution">
    <text evidence="2">The sequence shown here is derived from an EMBL/GenBank/DDBJ whole genome shotgun (WGS) entry which is preliminary data.</text>
</comment>
<organism evidence="2 3">
    <name type="scientific">Melipona bicolor</name>
    <dbReference type="NCBI Taxonomy" id="60889"/>
    <lineage>
        <taxon>Eukaryota</taxon>
        <taxon>Metazoa</taxon>
        <taxon>Ecdysozoa</taxon>
        <taxon>Arthropoda</taxon>
        <taxon>Hexapoda</taxon>
        <taxon>Insecta</taxon>
        <taxon>Pterygota</taxon>
        <taxon>Neoptera</taxon>
        <taxon>Endopterygota</taxon>
        <taxon>Hymenoptera</taxon>
        <taxon>Apocrita</taxon>
        <taxon>Aculeata</taxon>
        <taxon>Apoidea</taxon>
        <taxon>Anthophila</taxon>
        <taxon>Apidae</taxon>
        <taxon>Melipona</taxon>
    </lineage>
</organism>
<reference evidence="2" key="1">
    <citation type="submission" date="2021-10" db="EMBL/GenBank/DDBJ databases">
        <title>Melipona bicolor Genome sequencing and assembly.</title>
        <authorList>
            <person name="Araujo N.S."/>
            <person name="Arias M.C."/>
        </authorList>
    </citation>
    <scope>NUCLEOTIDE SEQUENCE</scope>
    <source>
        <strain evidence="2">USP_2M_L1-L4_2017</strain>
        <tissue evidence="2">Whole body</tissue>
    </source>
</reference>
<protein>
    <submittedName>
        <fullName evidence="2">Uncharacterized protein</fullName>
    </submittedName>
</protein>
<evidence type="ECO:0000313" key="2">
    <source>
        <dbReference type="EMBL" id="KAK1121777.1"/>
    </source>
</evidence>
<gene>
    <name evidence="2" type="ORF">K0M31_010088</name>
</gene>
<dbReference type="Proteomes" id="UP001177670">
    <property type="component" value="Unassembled WGS sequence"/>
</dbReference>
<accession>A0AA40FMW4</accession>
<evidence type="ECO:0000256" key="1">
    <source>
        <dbReference type="SAM" id="MobiDB-lite"/>
    </source>
</evidence>
<proteinExistence type="predicted"/>
<feature type="region of interest" description="Disordered" evidence="1">
    <location>
        <begin position="74"/>
        <end position="97"/>
    </location>
</feature>
<dbReference type="EMBL" id="JAHYIQ010000025">
    <property type="protein sequence ID" value="KAK1121777.1"/>
    <property type="molecule type" value="Genomic_DNA"/>
</dbReference>
<dbReference type="AlphaFoldDB" id="A0AA40FMW4"/>
<evidence type="ECO:0000313" key="3">
    <source>
        <dbReference type="Proteomes" id="UP001177670"/>
    </source>
</evidence>
<name>A0AA40FMW4_9HYME</name>
<feature type="compositionally biased region" description="Acidic residues" evidence="1">
    <location>
        <begin position="77"/>
        <end position="93"/>
    </location>
</feature>